<evidence type="ECO:0000256" key="4">
    <source>
        <dbReference type="ARBA" id="ARBA00022737"/>
    </source>
</evidence>
<comment type="caution">
    <text evidence="5">The sequence shown here is derived from an EMBL/GenBank/DDBJ whole genome shotgun (WGS) entry which is preliminary data.</text>
</comment>
<keyword evidence="4" id="KW-0677">Repeat</keyword>
<dbReference type="OrthoDB" id="5358702at2759"/>
<dbReference type="SUPFAM" id="SSF48439">
    <property type="entry name" value="Protein prenylyltransferase"/>
    <property type="match status" value="1"/>
</dbReference>
<dbReference type="GO" id="GO:0008318">
    <property type="term" value="F:protein prenyltransferase activity"/>
    <property type="evidence" value="ECO:0007669"/>
    <property type="project" value="InterPro"/>
</dbReference>
<keyword evidence="3" id="KW-0808">Transferase</keyword>
<name>A0A9P7YJU2_9HELO</name>
<gene>
    <name evidence="5" type="ORF">BJ875DRAFT_283556</name>
</gene>
<keyword evidence="6" id="KW-1185">Reference proteome</keyword>
<evidence type="ECO:0000256" key="2">
    <source>
        <dbReference type="ARBA" id="ARBA00022602"/>
    </source>
</evidence>
<dbReference type="GO" id="GO:0005737">
    <property type="term" value="C:cytoplasm"/>
    <property type="evidence" value="ECO:0007669"/>
    <property type="project" value="TreeGrafter"/>
</dbReference>
<dbReference type="Pfam" id="PF01239">
    <property type="entry name" value="PPTA"/>
    <property type="match status" value="1"/>
</dbReference>
<evidence type="ECO:0000256" key="1">
    <source>
        <dbReference type="ARBA" id="ARBA00006734"/>
    </source>
</evidence>
<accession>A0A9P7YJU2</accession>
<evidence type="ECO:0000256" key="3">
    <source>
        <dbReference type="ARBA" id="ARBA00022679"/>
    </source>
</evidence>
<keyword evidence="2" id="KW-0637">Prenyltransferase</keyword>
<comment type="similarity">
    <text evidence="1">Belongs to the protein prenyltransferase subunit alpha family.</text>
</comment>
<evidence type="ECO:0000313" key="6">
    <source>
        <dbReference type="Proteomes" id="UP000824998"/>
    </source>
</evidence>
<dbReference type="AlphaFoldDB" id="A0A9P7YJU2"/>
<evidence type="ECO:0000313" key="5">
    <source>
        <dbReference type="EMBL" id="KAG9235044.1"/>
    </source>
</evidence>
<reference evidence="5" key="1">
    <citation type="journal article" date="2021" name="IMA Fungus">
        <title>Genomic characterization of three marine fungi, including Emericellopsis atlantica sp. nov. with signatures of a generalist lifestyle and marine biomass degradation.</title>
        <authorList>
            <person name="Hagestad O.C."/>
            <person name="Hou L."/>
            <person name="Andersen J.H."/>
            <person name="Hansen E.H."/>
            <person name="Altermark B."/>
            <person name="Li C."/>
            <person name="Kuhnert E."/>
            <person name="Cox R.J."/>
            <person name="Crous P.W."/>
            <person name="Spatafora J.W."/>
            <person name="Lail K."/>
            <person name="Amirebrahimi M."/>
            <person name="Lipzen A."/>
            <person name="Pangilinan J."/>
            <person name="Andreopoulos W."/>
            <person name="Hayes R.D."/>
            <person name="Ng V."/>
            <person name="Grigoriev I.V."/>
            <person name="Jackson S.A."/>
            <person name="Sutton T.D.S."/>
            <person name="Dobson A.D.W."/>
            <person name="Rama T."/>
        </authorList>
    </citation>
    <scope>NUCLEOTIDE SEQUENCE</scope>
    <source>
        <strain evidence="5">TRa018bII</strain>
    </source>
</reference>
<dbReference type="PANTHER" id="PTHR11129">
    <property type="entry name" value="PROTEIN FARNESYLTRANSFERASE ALPHA SUBUNIT/RAB GERANYLGERANYL TRANSFERASE ALPHA SUBUNIT"/>
    <property type="match status" value="1"/>
</dbReference>
<proteinExistence type="inferred from homology"/>
<sequence>MSRTLDQGTLTSLETDDPSRVYKDITAVLCQPRTKLLEIELLGKSHPIPPGKNFLYEENSLAISKVTLVQAFVAARQIFSRLLRGCPDGRSDELRNATAVILLMDPEHLTAANARKRLIQAHPKGPDGDLKAVLKQELLFVNSFLTSRLHRHTKSPTLWGHRRWVLEISQSLQIENDVGAEFRHIVLVAAERHPRNYYAWSHARWMVNNFGVVDETQSAILHATQDWCLRHPYDTSGFSFLLFCLAPQDCSDNPGQEDISEDVFRNILRLAISFQWTHESVWVFLRTLAASRISRLSGTPSFEEEVAGLQAACPEDHHAQLTLKGAIEWSRKYHGN</sequence>
<dbReference type="Proteomes" id="UP000824998">
    <property type="component" value="Unassembled WGS sequence"/>
</dbReference>
<organism evidence="5 6">
    <name type="scientific">Amylocarpus encephaloides</name>
    <dbReference type="NCBI Taxonomy" id="45428"/>
    <lineage>
        <taxon>Eukaryota</taxon>
        <taxon>Fungi</taxon>
        <taxon>Dikarya</taxon>
        <taxon>Ascomycota</taxon>
        <taxon>Pezizomycotina</taxon>
        <taxon>Leotiomycetes</taxon>
        <taxon>Helotiales</taxon>
        <taxon>Helotiales incertae sedis</taxon>
        <taxon>Amylocarpus</taxon>
    </lineage>
</organism>
<protein>
    <submittedName>
        <fullName evidence="5">Uncharacterized protein</fullName>
    </submittedName>
</protein>
<dbReference type="InterPro" id="IPR002088">
    <property type="entry name" value="Prenyl_trans_a"/>
</dbReference>
<dbReference type="EMBL" id="MU251443">
    <property type="protein sequence ID" value="KAG9235044.1"/>
    <property type="molecule type" value="Genomic_DNA"/>
</dbReference>
<dbReference type="Gene3D" id="1.25.40.120">
    <property type="entry name" value="Protein prenylyltransferase"/>
    <property type="match status" value="1"/>
</dbReference>
<dbReference type="PANTHER" id="PTHR11129:SF3">
    <property type="entry name" value="PROTEIN PRENYLTRANSFERASE ALPHA SUBUNIT REPEAT-CONTAINING PROTEIN 1"/>
    <property type="match status" value="1"/>
</dbReference>